<dbReference type="OrthoDB" id="8445243at2"/>
<dbReference type="Proteomes" id="UP000316008">
    <property type="component" value="Unassembled WGS sequence"/>
</dbReference>
<proteinExistence type="predicted"/>
<reference evidence="1 2" key="1">
    <citation type="submission" date="2019-07" db="EMBL/GenBank/DDBJ databases">
        <authorList>
            <person name="Huq M.A."/>
        </authorList>
    </citation>
    <scope>NUCLEOTIDE SEQUENCE [LARGE SCALE GENOMIC DNA]</scope>
    <source>
        <strain evidence="1 2">MAH-3</strain>
    </source>
</reference>
<name>A0A556MJK6_9FLAO</name>
<gene>
    <name evidence="1" type="ORF">FO442_15940</name>
</gene>
<keyword evidence="2" id="KW-1185">Reference proteome</keyword>
<dbReference type="AlphaFoldDB" id="A0A556MJK6"/>
<dbReference type="RefSeq" id="WP_144334216.1">
    <property type="nucleotide sequence ID" value="NZ_VLPL01000009.1"/>
</dbReference>
<dbReference type="SUPFAM" id="SSF54427">
    <property type="entry name" value="NTF2-like"/>
    <property type="match status" value="1"/>
</dbReference>
<evidence type="ECO:0000313" key="2">
    <source>
        <dbReference type="Proteomes" id="UP000316008"/>
    </source>
</evidence>
<comment type="caution">
    <text evidence="1">The sequence shown here is derived from an EMBL/GenBank/DDBJ whole genome shotgun (WGS) entry which is preliminary data.</text>
</comment>
<evidence type="ECO:0000313" key="1">
    <source>
        <dbReference type="EMBL" id="TSJ40088.1"/>
    </source>
</evidence>
<dbReference type="EMBL" id="VLPL01000009">
    <property type="protein sequence ID" value="TSJ40088.1"/>
    <property type="molecule type" value="Genomic_DNA"/>
</dbReference>
<dbReference type="Pfam" id="PF12893">
    <property type="entry name" value="Lumazine_bd_2"/>
    <property type="match status" value="1"/>
</dbReference>
<protein>
    <submittedName>
        <fullName evidence="1">Nuclear transport factor 2 family protein</fullName>
    </submittedName>
</protein>
<dbReference type="InterPro" id="IPR032710">
    <property type="entry name" value="NTF2-like_dom_sf"/>
</dbReference>
<organism evidence="1 2">
    <name type="scientific">Fluviicola chungangensis</name>
    <dbReference type="NCBI Taxonomy" id="2597671"/>
    <lineage>
        <taxon>Bacteria</taxon>
        <taxon>Pseudomonadati</taxon>
        <taxon>Bacteroidota</taxon>
        <taxon>Flavobacteriia</taxon>
        <taxon>Flavobacteriales</taxon>
        <taxon>Crocinitomicaceae</taxon>
        <taxon>Fluviicola</taxon>
    </lineage>
</organism>
<dbReference type="Gene3D" id="3.10.450.50">
    <property type="match status" value="1"/>
</dbReference>
<dbReference type="InterPro" id="IPR039437">
    <property type="entry name" value="FrzH/put_lumazine-bd"/>
</dbReference>
<sequence>MKLFTIALMLCIRQGISAQILKIMETTNNTAAVVTVINRYFKGIETGDTVLLGQTFHSDALLFGDINGVPYAKTRNEYLSGVANRVSPDKSGQPFEAEILSVEVINSIATAKLHVRMYAFNYYNFLTLHETEKGKWLIVNKTLTNVID</sequence>
<accession>A0A556MJK6</accession>